<dbReference type="Proteomes" id="UP000823388">
    <property type="component" value="Chromosome 5N"/>
</dbReference>
<dbReference type="EMBL" id="CM029046">
    <property type="protein sequence ID" value="KAG2592436.1"/>
    <property type="molecule type" value="Genomic_DNA"/>
</dbReference>
<comment type="caution">
    <text evidence="1">The sequence shown here is derived from an EMBL/GenBank/DDBJ whole genome shotgun (WGS) entry which is preliminary data.</text>
</comment>
<gene>
    <name evidence="1" type="ORF">PVAP13_5NG548986</name>
</gene>
<organism evidence="1 2">
    <name type="scientific">Panicum virgatum</name>
    <name type="common">Blackwell switchgrass</name>
    <dbReference type="NCBI Taxonomy" id="38727"/>
    <lineage>
        <taxon>Eukaryota</taxon>
        <taxon>Viridiplantae</taxon>
        <taxon>Streptophyta</taxon>
        <taxon>Embryophyta</taxon>
        <taxon>Tracheophyta</taxon>
        <taxon>Spermatophyta</taxon>
        <taxon>Magnoliopsida</taxon>
        <taxon>Liliopsida</taxon>
        <taxon>Poales</taxon>
        <taxon>Poaceae</taxon>
        <taxon>PACMAD clade</taxon>
        <taxon>Panicoideae</taxon>
        <taxon>Panicodae</taxon>
        <taxon>Paniceae</taxon>
        <taxon>Panicinae</taxon>
        <taxon>Panicum</taxon>
        <taxon>Panicum sect. Hiantes</taxon>
    </lineage>
</organism>
<dbReference type="AlphaFoldDB" id="A0A8T0S6S1"/>
<proteinExistence type="predicted"/>
<protein>
    <submittedName>
        <fullName evidence="1">Uncharacterized protein</fullName>
    </submittedName>
</protein>
<accession>A0A8T0S6S1</accession>
<evidence type="ECO:0000313" key="1">
    <source>
        <dbReference type="EMBL" id="KAG2592436.1"/>
    </source>
</evidence>
<name>A0A8T0S6S1_PANVG</name>
<keyword evidence="2" id="KW-1185">Reference proteome</keyword>
<evidence type="ECO:0000313" key="2">
    <source>
        <dbReference type="Proteomes" id="UP000823388"/>
    </source>
</evidence>
<sequence>MRLKANQQIGEGGGNMFGPTFSDPLCSLNLKETSELARTSCSTVIILHPQQNLFVPDATLLKKLLLPHRRVATILHLQMFSE</sequence>
<reference evidence="1" key="1">
    <citation type="submission" date="2020-05" db="EMBL/GenBank/DDBJ databases">
        <title>WGS assembly of Panicum virgatum.</title>
        <authorList>
            <person name="Lovell J.T."/>
            <person name="Jenkins J."/>
            <person name="Shu S."/>
            <person name="Juenger T.E."/>
            <person name="Schmutz J."/>
        </authorList>
    </citation>
    <scope>NUCLEOTIDE SEQUENCE</scope>
    <source>
        <strain evidence="1">AP13</strain>
    </source>
</reference>